<evidence type="ECO:0000313" key="1">
    <source>
        <dbReference type="EMBL" id="MCY9522784.1"/>
    </source>
</evidence>
<dbReference type="Proteomes" id="UP001207626">
    <property type="component" value="Unassembled WGS sequence"/>
</dbReference>
<reference evidence="1 2" key="1">
    <citation type="submission" date="2022-05" db="EMBL/GenBank/DDBJ databases">
        <title>Genome Sequencing of Bee-Associated Microbes.</title>
        <authorList>
            <person name="Dunlap C."/>
        </authorList>
    </citation>
    <scope>NUCLEOTIDE SEQUENCE [LARGE SCALE GENOMIC DNA]</scope>
    <source>
        <strain evidence="1 2">NRRL NRS-1438</strain>
    </source>
</reference>
<sequence>MERTLEHKAKCVVFELNDTMLLDQLEPFAALLRRYEAAGKSFYVLNHKGAEVQMALEQVISICSIPSVIMKQSHPAYINAAGCKPEVFHLRFACREHIRLDTYSPFPREKAGLKV</sequence>
<gene>
    <name evidence="1" type="ORF">M5X09_24510</name>
</gene>
<accession>A0ABT4DZJ8</accession>
<organism evidence="1 2">
    <name type="scientific">Paenibacillus apiarius</name>
    <dbReference type="NCBI Taxonomy" id="46240"/>
    <lineage>
        <taxon>Bacteria</taxon>
        <taxon>Bacillati</taxon>
        <taxon>Bacillota</taxon>
        <taxon>Bacilli</taxon>
        <taxon>Bacillales</taxon>
        <taxon>Paenibacillaceae</taxon>
        <taxon>Paenibacillus</taxon>
    </lineage>
</organism>
<dbReference type="RefSeq" id="WP_087433923.1">
    <property type="nucleotide sequence ID" value="NZ_JAMDLV010000057.1"/>
</dbReference>
<dbReference type="EMBL" id="JAMDLW010000052">
    <property type="protein sequence ID" value="MCY9522784.1"/>
    <property type="molecule type" value="Genomic_DNA"/>
</dbReference>
<keyword evidence="2" id="KW-1185">Reference proteome</keyword>
<protein>
    <submittedName>
        <fullName evidence="1">Uncharacterized protein</fullName>
    </submittedName>
</protein>
<name>A0ABT4DZJ8_9BACL</name>
<proteinExistence type="predicted"/>
<evidence type="ECO:0000313" key="2">
    <source>
        <dbReference type="Proteomes" id="UP001207626"/>
    </source>
</evidence>
<comment type="caution">
    <text evidence="1">The sequence shown here is derived from an EMBL/GenBank/DDBJ whole genome shotgun (WGS) entry which is preliminary data.</text>
</comment>